<evidence type="ECO:0000256" key="9">
    <source>
        <dbReference type="HAMAP-Rule" id="MF_00107"/>
    </source>
</evidence>
<evidence type="ECO:0000256" key="8">
    <source>
        <dbReference type="ARBA" id="ARBA00023239"/>
    </source>
</evidence>
<dbReference type="FunFam" id="3.30.1330.50:FF:000001">
    <property type="entry name" value="2-C-methyl-D-erythritol 2,4-cyclodiphosphate synthase"/>
    <property type="match status" value="1"/>
</dbReference>
<feature type="binding site" evidence="9">
    <location>
        <begin position="59"/>
        <end position="61"/>
    </location>
    <ligand>
        <name>4-CDP-2-C-methyl-D-erythritol 2-phosphate</name>
        <dbReference type="ChEBI" id="CHEBI:57919"/>
    </ligand>
</feature>
<dbReference type="GO" id="GO:0046872">
    <property type="term" value="F:metal ion binding"/>
    <property type="evidence" value="ECO:0007669"/>
    <property type="project" value="UniProtKB-KW"/>
</dbReference>
<evidence type="ECO:0000256" key="3">
    <source>
        <dbReference type="ARBA" id="ARBA00008480"/>
    </source>
</evidence>
<evidence type="ECO:0000259" key="11">
    <source>
        <dbReference type="Pfam" id="PF02542"/>
    </source>
</evidence>
<name>A0A3A1XZL1_9GAMM</name>
<evidence type="ECO:0000256" key="7">
    <source>
        <dbReference type="ARBA" id="ARBA00023229"/>
    </source>
</evidence>
<feature type="domain" description="2-C-methyl-D-erythritol 2,4-cyclodiphosphate synthase" evidence="11">
    <location>
        <begin position="2"/>
        <end position="157"/>
    </location>
</feature>
<comment type="function">
    <text evidence="9">Involved in the biosynthesis of isopentenyl diphosphate (IPP) and dimethylallyl diphosphate (DMAPP), two major building blocks of isoprenoid compounds. Catalyzes the conversion of 4-diphosphocytidyl-2-C-methyl-D-erythritol 2-phosphate (CDP-ME2P) to 2-C-methyl-D-erythritol 2,4-cyclodiphosphate (ME-CPP) with a corresponding release of cytidine 5-monophosphate (CMP).</text>
</comment>
<feature type="binding site" evidence="9">
    <location>
        <position position="11"/>
    </location>
    <ligand>
        <name>a divalent metal cation</name>
        <dbReference type="ChEBI" id="CHEBI:60240"/>
    </ligand>
</feature>
<evidence type="ECO:0000256" key="2">
    <source>
        <dbReference type="ARBA" id="ARBA00004709"/>
    </source>
</evidence>
<evidence type="ECO:0000256" key="4">
    <source>
        <dbReference type="ARBA" id="ARBA00011233"/>
    </source>
</evidence>
<evidence type="ECO:0000313" key="13">
    <source>
        <dbReference type="Proteomes" id="UP000265964"/>
    </source>
</evidence>
<keyword evidence="8 9" id="KW-0456">Lyase</keyword>
<dbReference type="Proteomes" id="UP000265964">
    <property type="component" value="Unassembled WGS sequence"/>
</dbReference>
<protein>
    <recommendedName>
        <fullName evidence="5 9">2-C-methyl-D-erythritol 2,4-cyclodiphosphate synthase</fullName>
        <shortName evidence="9">MECDP-synthase</shortName>
        <shortName evidence="9">MECPP-synthase</shortName>
        <shortName evidence="9">MECPS</shortName>
        <ecNumber evidence="5 9">4.6.1.12</ecNumber>
    </recommendedName>
</protein>
<proteinExistence type="inferred from homology"/>
<evidence type="ECO:0000256" key="1">
    <source>
        <dbReference type="ARBA" id="ARBA00000200"/>
    </source>
</evidence>
<dbReference type="UniPathway" id="UPA00056">
    <property type="reaction ID" value="UER00095"/>
</dbReference>
<dbReference type="Gene3D" id="3.30.1330.50">
    <property type="entry name" value="2-C-methyl-D-erythritol 2,4-cyclodiphosphate synthase"/>
    <property type="match status" value="1"/>
</dbReference>
<reference evidence="12 13" key="1">
    <citation type="submission" date="2017-08" db="EMBL/GenBank/DDBJ databases">
        <title>Reclassification of Bisgaard taxon 37 and 44.</title>
        <authorList>
            <person name="Christensen H."/>
        </authorList>
    </citation>
    <scope>NUCLEOTIDE SEQUENCE [LARGE SCALE GENOMIC DNA]</scope>
    <source>
        <strain evidence="12 13">EEAB3T1</strain>
    </source>
</reference>
<evidence type="ECO:0000313" key="12">
    <source>
        <dbReference type="EMBL" id="RIY31433.1"/>
    </source>
</evidence>
<feature type="site" description="Transition state stabilizer" evidence="9">
    <location>
        <position position="136"/>
    </location>
</feature>
<dbReference type="PROSITE" id="PS01350">
    <property type="entry name" value="ISPF"/>
    <property type="match status" value="1"/>
</dbReference>
<comment type="caution">
    <text evidence="9">Lacks conserved residue(s) required for the propagation of feature annotation.</text>
</comment>
<comment type="subunit">
    <text evidence="4 9">Homotrimer.</text>
</comment>
<dbReference type="PANTHER" id="PTHR43181">
    <property type="entry name" value="2-C-METHYL-D-ERYTHRITOL 2,4-CYCLODIPHOSPHATE SYNTHASE, CHLOROPLASTIC"/>
    <property type="match status" value="1"/>
</dbReference>
<dbReference type="InterPro" id="IPR003526">
    <property type="entry name" value="MECDP_synthase"/>
</dbReference>
<dbReference type="GO" id="GO:0008685">
    <property type="term" value="F:2-C-methyl-D-erythritol 2,4-cyclodiphosphate synthase activity"/>
    <property type="evidence" value="ECO:0007669"/>
    <property type="project" value="UniProtKB-UniRule"/>
</dbReference>
<evidence type="ECO:0000256" key="10">
    <source>
        <dbReference type="RuleBase" id="RU004395"/>
    </source>
</evidence>
<feature type="binding site" evidence="9">
    <location>
        <position position="142"/>
    </location>
    <ligand>
        <name>4-CDP-2-C-methyl-D-erythritol 2-phosphate</name>
        <dbReference type="ChEBI" id="CHEBI:57919"/>
    </ligand>
</feature>
<feature type="binding site" evidence="9">
    <location>
        <position position="9"/>
    </location>
    <ligand>
        <name>a divalent metal cation</name>
        <dbReference type="ChEBI" id="CHEBI:60240"/>
    </ligand>
</feature>
<dbReference type="InterPro" id="IPR020555">
    <property type="entry name" value="MECDP_synthase_CS"/>
</dbReference>
<dbReference type="CDD" id="cd00554">
    <property type="entry name" value="MECDP_synthase"/>
    <property type="match status" value="1"/>
</dbReference>
<dbReference type="GO" id="GO:0019288">
    <property type="term" value="P:isopentenyl diphosphate biosynthetic process, methylerythritol 4-phosphate pathway"/>
    <property type="evidence" value="ECO:0007669"/>
    <property type="project" value="UniProtKB-UniRule"/>
</dbReference>
<keyword evidence="7 9" id="KW-0414">Isoprene biosynthesis</keyword>
<dbReference type="GO" id="GO:0016114">
    <property type="term" value="P:terpenoid biosynthetic process"/>
    <property type="evidence" value="ECO:0007669"/>
    <property type="project" value="InterPro"/>
</dbReference>
<comment type="similarity">
    <text evidence="3 9 10">Belongs to the IspF family.</text>
</comment>
<comment type="caution">
    <text evidence="12">The sequence shown here is derived from an EMBL/GenBank/DDBJ whole genome shotgun (WGS) entry which is preliminary data.</text>
</comment>
<evidence type="ECO:0000256" key="6">
    <source>
        <dbReference type="ARBA" id="ARBA00022723"/>
    </source>
</evidence>
<dbReference type="HAMAP" id="MF_00107">
    <property type="entry name" value="IspF"/>
    <property type="match status" value="1"/>
</dbReference>
<feature type="binding site" evidence="9">
    <location>
        <position position="45"/>
    </location>
    <ligand>
        <name>a divalent metal cation</name>
        <dbReference type="ChEBI" id="CHEBI:60240"/>
    </ligand>
</feature>
<gene>
    <name evidence="9" type="primary">ispF</name>
    <name evidence="12" type="ORF">CKF59_07655</name>
</gene>
<feature type="binding site" evidence="9">
    <location>
        <begin position="9"/>
        <end position="11"/>
    </location>
    <ligand>
        <name>4-CDP-2-C-methyl-D-erythritol 2-phosphate</name>
        <dbReference type="ChEBI" id="CHEBI:57919"/>
    </ligand>
</feature>
<feature type="binding site" evidence="9">
    <location>
        <position position="145"/>
    </location>
    <ligand>
        <name>4-CDP-2-C-methyl-D-erythritol 2-phosphate</name>
        <dbReference type="ChEBI" id="CHEBI:57919"/>
    </ligand>
</feature>
<dbReference type="PANTHER" id="PTHR43181:SF1">
    <property type="entry name" value="2-C-METHYL-D-ERYTHRITOL 2,4-CYCLODIPHOSPHATE SYNTHASE, CHLOROPLASTIC"/>
    <property type="match status" value="1"/>
</dbReference>
<dbReference type="RefSeq" id="WP_119535319.1">
    <property type="nucleotide sequence ID" value="NZ_NRJF01000282.1"/>
</dbReference>
<feature type="binding site" evidence="9">
    <location>
        <begin position="135"/>
        <end position="138"/>
    </location>
    <ligand>
        <name>4-CDP-2-C-methyl-D-erythritol 2-phosphate</name>
        <dbReference type="ChEBI" id="CHEBI:57919"/>
    </ligand>
</feature>
<dbReference type="Pfam" id="PF02542">
    <property type="entry name" value="YgbB"/>
    <property type="match status" value="1"/>
</dbReference>
<dbReference type="AlphaFoldDB" id="A0A3A1XZL1"/>
<feature type="binding site" evidence="9">
    <location>
        <begin position="37"/>
        <end position="38"/>
    </location>
    <ligand>
        <name>4-CDP-2-C-methyl-D-erythritol 2-phosphate</name>
        <dbReference type="ChEBI" id="CHEBI:57919"/>
    </ligand>
</feature>
<dbReference type="NCBIfam" id="TIGR00151">
    <property type="entry name" value="ispF"/>
    <property type="match status" value="1"/>
</dbReference>
<feature type="site" description="Transition state stabilizer" evidence="9">
    <location>
        <position position="37"/>
    </location>
</feature>
<keyword evidence="13" id="KW-1185">Reference proteome</keyword>
<accession>A0A3A1XZL1</accession>
<comment type="pathway">
    <text evidence="2 9">Isoprenoid biosynthesis; isopentenyl diphosphate biosynthesis via DXP pathway; isopentenyl diphosphate from 1-deoxy-D-xylulose 5-phosphate: step 4/6.</text>
</comment>
<comment type="catalytic activity">
    <reaction evidence="1 9 10">
        <text>4-CDP-2-C-methyl-D-erythritol 2-phosphate = 2-C-methyl-D-erythritol 2,4-cyclic diphosphate + CMP</text>
        <dbReference type="Rhea" id="RHEA:23864"/>
        <dbReference type="ChEBI" id="CHEBI:57919"/>
        <dbReference type="ChEBI" id="CHEBI:58483"/>
        <dbReference type="ChEBI" id="CHEBI:60377"/>
        <dbReference type="EC" id="4.6.1.12"/>
    </reaction>
</comment>
<dbReference type="EC" id="4.6.1.12" evidence="5 9"/>
<dbReference type="SUPFAM" id="SSF69765">
    <property type="entry name" value="IpsF-like"/>
    <property type="match status" value="1"/>
</dbReference>
<keyword evidence="6 9" id="KW-0479">Metal-binding</keyword>
<organism evidence="12 13">
    <name type="scientific">Psittacicella gerlachiana</name>
    <dbReference type="NCBI Taxonomy" id="2028574"/>
    <lineage>
        <taxon>Bacteria</taxon>
        <taxon>Pseudomonadati</taxon>
        <taxon>Pseudomonadota</taxon>
        <taxon>Gammaproteobacteria</taxon>
        <taxon>Pasteurellales</taxon>
        <taxon>Psittacicellaceae</taxon>
        <taxon>Psittacicella</taxon>
    </lineage>
</organism>
<dbReference type="OrthoDB" id="9804336at2"/>
<evidence type="ECO:0000256" key="5">
    <source>
        <dbReference type="ARBA" id="ARBA00012579"/>
    </source>
</evidence>
<sequence>MFRIGHGFDVHAFDLNVAGPLKMGGVAIPYEYNFLAHSDGDVLLHAICDALLGALALGDIGKHFPDNAQEFHKIDSRLLLERTYSLIKQHGYTLVNLDATIIAQAPKFADYIFQMRESIAKVLDTAVENISVKATTSEKLGFTGRKEGIAVEAVVLIQKEK</sequence>
<dbReference type="InterPro" id="IPR036571">
    <property type="entry name" value="MECDP_synthase_sf"/>
</dbReference>
<dbReference type="EMBL" id="NRJF01000282">
    <property type="protein sequence ID" value="RIY31433.1"/>
    <property type="molecule type" value="Genomic_DNA"/>
</dbReference>
<comment type="cofactor">
    <cofactor evidence="9">
        <name>a divalent metal cation</name>
        <dbReference type="ChEBI" id="CHEBI:60240"/>
    </cofactor>
    <text evidence="9">Binds 1 divalent metal cation per subunit.</text>
</comment>